<feature type="signal peptide" evidence="1">
    <location>
        <begin position="1"/>
        <end position="30"/>
    </location>
</feature>
<name>A0A7N0T0P5_KALFE</name>
<proteinExistence type="predicted"/>
<keyword evidence="3" id="KW-1185">Reference proteome</keyword>
<dbReference type="EnsemblPlants" id="Kaladp0016s0387.1.v1.1">
    <property type="protein sequence ID" value="Kaladp0016s0387.1.v1.1.CDS.1"/>
    <property type="gene ID" value="Kaladp0016s0387.v1.1"/>
</dbReference>
<dbReference type="OMA" id="DISHEMN"/>
<evidence type="ECO:0000313" key="3">
    <source>
        <dbReference type="Proteomes" id="UP000594263"/>
    </source>
</evidence>
<accession>A0A7N0T0P5</accession>
<protein>
    <submittedName>
        <fullName evidence="2">Uncharacterized protein</fullName>
    </submittedName>
</protein>
<sequence length="85" mass="9766">MGVRKELAWFTIMLATVMLMLQQDAATCFAAQVYYSDKFNKLRPPRHHNGRRGNADYQTVDDEAGIIFGAQKRRVFNGPNPLHNR</sequence>
<reference evidence="2" key="1">
    <citation type="submission" date="2021-01" db="UniProtKB">
        <authorList>
            <consortium name="EnsemblPlants"/>
        </authorList>
    </citation>
    <scope>IDENTIFICATION</scope>
</reference>
<dbReference type="AlphaFoldDB" id="A0A7N0T0P5"/>
<evidence type="ECO:0000313" key="2">
    <source>
        <dbReference type="EnsemblPlants" id="Kaladp0016s0387.1.v1.1.CDS.1"/>
    </source>
</evidence>
<organism evidence="2 3">
    <name type="scientific">Kalanchoe fedtschenkoi</name>
    <name type="common">Lavender scallops</name>
    <name type="synonym">South American air plant</name>
    <dbReference type="NCBI Taxonomy" id="63787"/>
    <lineage>
        <taxon>Eukaryota</taxon>
        <taxon>Viridiplantae</taxon>
        <taxon>Streptophyta</taxon>
        <taxon>Embryophyta</taxon>
        <taxon>Tracheophyta</taxon>
        <taxon>Spermatophyta</taxon>
        <taxon>Magnoliopsida</taxon>
        <taxon>eudicotyledons</taxon>
        <taxon>Gunneridae</taxon>
        <taxon>Pentapetalae</taxon>
        <taxon>Saxifragales</taxon>
        <taxon>Crassulaceae</taxon>
        <taxon>Kalanchoe</taxon>
    </lineage>
</organism>
<evidence type="ECO:0000256" key="1">
    <source>
        <dbReference type="SAM" id="SignalP"/>
    </source>
</evidence>
<dbReference type="Gramene" id="Kaladp0016s0387.1.v1.1">
    <property type="protein sequence ID" value="Kaladp0016s0387.1.v1.1.CDS.1"/>
    <property type="gene ID" value="Kaladp0016s0387.v1.1"/>
</dbReference>
<feature type="chain" id="PRO_5029537045" evidence="1">
    <location>
        <begin position="31"/>
        <end position="85"/>
    </location>
</feature>
<keyword evidence="1" id="KW-0732">Signal</keyword>
<dbReference type="Proteomes" id="UP000594263">
    <property type="component" value="Unplaced"/>
</dbReference>